<feature type="domain" description="Schlafen AlbA-2" evidence="1">
    <location>
        <begin position="19"/>
        <end position="140"/>
    </location>
</feature>
<dbReference type="PANTHER" id="PTHR30595:SF6">
    <property type="entry name" value="SCHLAFEN ALBA-2 DOMAIN-CONTAINING PROTEIN"/>
    <property type="match status" value="1"/>
</dbReference>
<dbReference type="STRING" id="247490.KSU1_D1017"/>
<dbReference type="InterPro" id="IPR038461">
    <property type="entry name" value="Schlafen_AlbA_2_dom_sf"/>
</dbReference>
<gene>
    <name evidence="2" type="ORF">KSU1_D1017</name>
</gene>
<proteinExistence type="predicted"/>
<reference evidence="2 3" key="1">
    <citation type="journal article" date="2012" name="FEBS Lett.">
        <title>Anammox organism KSU-1 expresses a NirK-type copper-containing nitrite reductase instead of a NirS-type with cytochrome cd1.</title>
        <authorList>
            <person name="Hira D."/>
            <person name="Toh H."/>
            <person name="Migita C.T."/>
            <person name="Okubo H."/>
            <person name="Nishiyama T."/>
            <person name="Hattori M."/>
            <person name="Furukawa K."/>
            <person name="Fujii T."/>
        </authorList>
    </citation>
    <scope>NUCLEOTIDE SEQUENCE [LARGE SCALE GENOMIC DNA]</scope>
</reference>
<dbReference type="OrthoDB" id="258364at2"/>
<dbReference type="Gene3D" id="3.30.950.30">
    <property type="entry name" value="Schlafen, AAA domain"/>
    <property type="match status" value="1"/>
</dbReference>
<protein>
    <submittedName>
        <fullName evidence="2">Putative transcriptional regulator</fullName>
    </submittedName>
</protein>
<dbReference type="AlphaFoldDB" id="I3IRI1"/>
<evidence type="ECO:0000313" key="2">
    <source>
        <dbReference type="EMBL" id="GAB64326.1"/>
    </source>
</evidence>
<dbReference type="EMBL" id="BAFH01000004">
    <property type="protein sequence ID" value="GAB64326.1"/>
    <property type="molecule type" value="Genomic_DNA"/>
</dbReference>
<dbReference type="Gene3D" id="3.30.565.60">
    <property type="match status" value="1"/>
</dbReference>
<dbReference type="Proteomes" id="UP000002985">
    <property type="component" value="Unassembled WGS sequence"/>
</dbReference>
<dbReference type="Pfam" id="PF04326">
    <property type="entry name" value="SLFN_AlbA_2"/>
    <property type="match status" value="1"/>
</dbReference>
<comment type="caution">
    <text evidence="2">The sequence shown here is derived from an EMBL/GenBank/DDBJ whole genome shotgun (WGS) entry which is preliminary data.</text>
</comment>
<dbReference type="Pfam" id="PF13749">
    <property type="entry name" value="HATPase_c_4"/>
    <property type="match status" value="1"/>
</dbReference>
<dbReference type="eggNOG" id="COG2865">
    <property type="taxonomic scope" value="Bacteria"/>
</dbReference>
<dbReference type="PANTHER" id="PTHR30595">
    <property type="entry name" value="GLPR-RELATED TRANSCRIPTIONAL REPRESSOR"/>
    <property type="match status" value="1"/>
</dbReference>
<keyword evidence="3" id="KW-1185">Reference proteome</keyword>
<sequence length="484" mass="56148">MNQEELVKLVDELYNMPKETEWVEFKENYYDPQEIGEYISALSNSACLHNKKLGYLVFGIENATHKVKGTIFKPREKKIGNEELESWLAHMLNPRIDFKIFEFTYHDLPLVLFRIDPPHHIPVKFGGEAFIRIGSYKKKLKDYPEKERKIWQRTSSNVFETEIAIKDLDADTVLKLLDYQGYFMLVNIGLPANKDSILTKLKEEKLIQSTGGKYHITNLGGILFARNLAEFDNLSRKVVRVIIYKGKDRYETIKEQQGGKGYAIGFEGLISFINDRLSTNEEIGKAFRKEVKIYPELAIRELVANALIHQDFSMTGTGPMIEIFADRIEISNPGRPLIDTLRFIDHAPQSRNEKLAYFMRRINICEERGSGIDKVVQSVEVYQLPAPKFIAEESFFRAILLSPKTLRQMDKDDKIRACYQHCSLKYVSNDFMTNQTLRHRLNVNNENYPVISRIIADTANEGLIKDYDPENKSRKYAKYVPFWA</sequence>
<name>I3IRI1_9BACT</name>
<dbReference type="InterPro" id="IPR038475">
    <property type="entry name" value="RecG_C_sf"/>
</dbReference>
<dbReference type="InterPro" id="IPR007421">
    <property type="entry name" value="Schlafen_AlbA_2_dom"/>
</dbReference>
<evidence type="ECO:0000259" key="1">
    <source>
        <dbReference type="Pfam" id="PF04326"/>
    </source>
</evidence>
<organism evidence="2 3">
    <name type="scientific">Candidatus Jettenia caeni</name>
    <dbReference type="NCBI Taxonomy" id="247490"/>
    <lineage>
        <taxon>Bacteria</taxon>
        <taxon>Pseudomonadati</taxon>
        <taxon>Planctomycetota</taxon>
        <taxon>Candidatus Brocadiia</taxon>
        <taxon>Candidatus Brocadiales</taxon>
        <taxon>Candidatus Brocadiaceae</taxon>
        <taxon>Candidatus Jettenia</taxon>
    </lineage>
</organism>
<evidence type="ECO:0000313" key="3">
    <source>
        <dbReference type="Proteomes" id="UP000002985"/>
    </source>
</evidence>
<accession>I3IRI1</accession>